<dbReference type="GO" id="GO:0016831">
    <property type="term" value="F:carboxy-lyase activity"/>
    <property type="evidence" value="ECO:0007669"/>
    <property type="project" value="InterPro"/>
</dbReference>
<dbReference type="InterPro" id="IPR032465">
    <property type="entry name" value="ACMSD"/>
</dbReference>
<dbReference type="SUPFAM" id="SSF51556">
    <property type="entry name" value="Metallo-dependent hydrolases"/>
    <property type="match status" value="1"/>
</dbReference>
<dbReference type="CDD" id="cd01292">
    <property type="entry name" value="metallo-dependent_hydrolases"/>
    <property type="match status" value="1"/>
</dbReference>
<evidence type="ECO:0000256" key="1">
    <source>
        <dbReference type="ARBA" id="ARBA00023239"/>
    </source>
</evidence>
<dbReference type="PANTHER" id="PTHR21240">
    <property type="entry name" value="2-AMINO-3-CARBOXYLMUCONATE-6-SEMIALDEHYDE DECARBOXYLASE"/>
    <property type="match status" value="1"/>
</dbReference>
<dbReference type="Gene3D" id="3.20.20.140">
    <property type="entry name" value="Metal-dependent hydrolases"/>
    <property type="match status" value="1"/>
</dbReference>
<gene>
    <name evidence="3" type="ORF">SDC9_98052</name>
</gene>
<dbReference type="InterPro" id="IPR032466">
    <property type="entry name" value="Metal_Hydrolase"/>
</dbReference>
<organism evidence="3">
    <name type="scientific">bioreactor metagenome</name>
    <dbReference type="NCBI Taxonomy" id="1076179"/>
    <lineage>
        <taxon>unclassified sequences</taxon>
        <taxon>metagenomes</taxon>
        <taxon>ecological metagenomes</taxon>
    </lineage>
</organism>
<dbReference type="EMBL" id="VSSQ01013352">
    <property type="protein sequence ID" value="MPM51304.1"/>
    <property type="molecule type" value="Genomic_DNA"/>
</dbReference>
<keyword evidence="1" id="KW-0456">Lyase</keyword>
<evidence type="ECO:0000259" key="2">
    <source>
        <dbReference type="Pfam" id="PF04909"/>
    </source>
</evidence>
<name>A0A645ANX4_9ZZZZ</name>
<comment type="caution">
    <text evidence="3">The sequence shown here is derived from an EMBL/GenBank/DDBJ whole genome shotgun (WGS) entry which is preliminary data.</text>
</comment>
<protein>
    <recommendedName>
        <fullName evidence="2">Amidohydrolase-related domain-containing protein</fullName>
    </recommendedName>
</protein>
<accession>A0A645ANX4</accession>
<sequence length="291" mass="33463">MKIIDAHMHFYDIEGFHEAAKQAGHENTSEHYLEACTENDVVFSIAMGNAEGEEAVYGGSTPRVPDLAGKFNYKQYNQPRTIGYCCGVKSDELNQDNAGKTALEFERYVNTPQCLGIKLYPGYRHVYVYDSVHYPLYELARKYDLPVVIHTGDTSNATAILKYAHPLTVDEIAVRYPDVRFVIAHCGNPWIVDAVEVAAKNENVFLELSGLASGIFEAETFYLKNKAYYDYLRMWLDYFDRYDKVIYGSDWPLVNIPNYIALMKKVVPEEWHQVFFYDNALRIFPKLKNLL</sequence>
<evidence type="ECO:0000313" key="3">
    <source>
        <dbReference type="EMBL" id="MPM51304.1"/>
    </source>
</evidence>
<dbReference type="Pfam" id="PF04909">
    <property type="entry name" value="Amidohydro_2"/>
    <property type="match status" value="1"/>
</dbReference>
<dbReference type="GO" id="GO:0016787">
    <property type="term" value="F:hydrolase activity"/>
    <property type="evidence" value="ECO:0007669"/>
    <property type="project" value="InterPro"/>
</dbReference>
<dbReference type="InterPro" id="IPR006680">
    <property type="entry name" value="Amidohydro-rel"/>
</dbReference>
<feature type="domain" description="Amidohydrolase-related" evidence="2">
    <location>
        <begin position="99"/>
        <end position="285"/>
    </location>
</feature>
<reference evidence="3" key="1">
    <citation type="submission" date="2019-08" db="EMBL/GenBank/DDBJ databases">
        <authorList>
            <person name="Kucharzyk K."/>
            <person name="Murdoch R.W."/>
            <person name="Higgins S."/>
            <person name="Loffler F."/>
        </authorList>
    </citation>
    <scope>NUCLEOTIDE SEQUENCE</scope>
</reference>
<proteinExistence type="predicted"/>
<dbReference type="AlphaFoldDB" id="A0A645ANX4"/>